<proteinExistence type="inferred from homology"/>
<organism evidence="11 12">
    <name type="scientific">Caenorhabditis angaria</name>
    <dbReference type="NCBI Taxonomy" id="860376"/>
    <lineage>
        <taxon>Eukaryota</taxon>
        <taxon>Metazoa</taxon>
        <taxon>Ecdysozoa</taxon>
        <taxon>Nematoda</taxon>
        <taxon>Chromadorea</taxon>
        <taxon>Rhabditida</taxon>
        <taxon>Rhabditina</taxon>
        <taxon>Rhabditomorpha</taxon>
        <taxon>Rhabditoidea</taxon>
        <taxon>Rhabditidae</taxon>
        <taxon>Peloderinae</taxon>
        <taxon>Caenorhabditis</taxon>
    </lineage>
</organism>
<dbReference type="Pfam" id="PF00240">
    <property type="entry name" value="ubiquitin"/>
    <property type="match status" value="7"/>
</dbReference>
<evidence type="ECO:0000256" key="3">
    <source>
        <dbReference type="ARBA" id="ARBA00008430"/>
    </source>
</evidence>
<keyword evidence="4" id="KW-0963">Cytoplasm</keyword>
<keyword evidence="7" id="KW-0832">Ubl conjugation</keyword>
<comment type="function">
    <text evidence="9">Ubiquitin exists either covalently attached to another protein, or free (unanchored). When covalently bound, it is conjugated to target proteins via an isopeptide bond either as a monomer (monoubiquitin), a polymer linked via different Lys residues of the ubiquitin (polyubiquitin chains) or a linear polymer linked via the initiator Met of the ubiquitin (linear polyubiquitin chains). Polyubiquitin chains, when attached to a target protein, have different functions depending on the Lys residue of the ubiquitin that is linked: Lys-48-linked is involved in protein degradation via the proteasome. Linear polymer chains formed via attachment by the initiator Met lead to cell signaling. Ubiquitin is usually conjugated to Lys residues of target proteins, however, in rare cases, conjugation to Cys or Ser residues has been observed. When polyubiquitin is free (unanchored-polyubiquitin), it also has distinct roles, such as in activation of protein kinases, and in signaling.</text>
</comment>
<dbReference type="PROSITE" id="PS00299">
    <property type="entry name" value="UBIQUITIN_1"/>
    <property type="match status" value="6"/>
</dbReference>
<feature type="domain" description="Ubiquitin-like" evidence="10">
    <location>
        <begin position="151"/>
        <end position="226"/>
    </location>
</feature>
<protein>
    <recommendedName>
        <fullName evidence="10">Ubiquitin-like domain-containing protein</fullName>
    </recommendedName>
</protein>
<dbReference type="AlphaFoldDB" id="A0A9P1IIS8"/>
<dbReference type="SMART" id="SM00213">
    <property type="entry name" value="UBQ"/>
    <property type="match status" value="7"/>
</dbReference>
<name>A0A9P1IIS8_9PELO</name>
<dbReference type="GO" id="GO:0005634">
    <property type="term" value="C:nucleus"/>
    <property type="evidence" value="ECO:0007669"/>
    <property type="project" value="UniProtKB-SubCell"/>
</dbReference>
<feature type="domain" description="Ubiquitin-like" evidence="10">
    <location>
        <begin position="227"/>
        <end position="302"/>
    </location>
</feature>
<comment type="caution">
    <text evidence="11">The sequence shown here is derived from an EMBL/GenBank/DDBJ whole genome shotgun (WGS) entry which is preliminary data.</text>
</comment>
<feature type="domain" description="Ubiquitin-like" evidence="10">
    <location>
        <begin position="75"/>
        <end position="150"/>
    </location>
</feature>
<feature type="domain" description="Ubiquitin-like" evidence="10">
    <location>
        <begin position="1"/>
        <end position="74"/>
    </location>
</feature>
<comment type="subcellular location">
    <subcellularLocation>
        <location evidence="2">Cytoplasm</location>
    </subcellularLocation>
    <subcellularLocation>
        <location evidence="1">Nucleus</location>
    </subcellularLocation>
</comment>
<evidence type="ECO:0000256" key="9">
    <source>
        <dbReference type="ARBA" id="ARBA00054839"/>
    </source>
</evidence>
<dbReference type="InterPro" id="IPR019956">
    <property type="entry name" value="Ubiquitin_dom"/>
</dbReference>
<dbReference type="InterPro" id="IPR019954">
    <property type="entry name" value="Ubiquitin_CS"/>
</dbReference>
<evidence type="ECO:0000256" key="6">
    <source>
        <dbReference type="ARBA" id="ARBA00022737"/>
    </source>
</evidence>
<dbReference type="FunFam" id="3.10.20.90:FF:000009">
    <property type="entry name" value="Ubiquitin-60S ribosomal protein"/>
    <property type="match status" value="1"/>
</dbReference>
<sequence length="721" mass="81292">MLRVPMDGKTITLEVEASDTIENVKAKIQDNEGIPPHQQRLIFAGKQLEDGRTLSDYNIQKESTLHLVLRLRGGIQIFVKTLTGKTITLEVEASDTIENVKAKIQDKEGIPPDQQRLIFAGKQLEDGRTLSDYNIQKESALHLIPRLRGGMQIFVKTLTGKTITLEVEASDTIENVKAKIQDKEGIPPDQQRLIFAGKQLEDGRTLSDYNIQKESTLHLVLRLRGGMQIVVKTLTGKTITLEVEASDTIENVKAKIQDNEGIPPHQQRLIFAGKQLEDGRTLSDYNIQKESTLHLVLRLRGGIQIFVKTLTGKTITLEVEASDTIENVKAKIQDKEGIPPDQQRLIFAGKQLEDGRTLSDYNIQKESALHLIPRLRGGMQIFVKTLTGKTITLEVEASDTIENVKAKIQDKEGIPPDQQRLIFAGKQLEDGRKLSDYNIQKESTLHLVLRLRGGMQIFVKTIAGELVVFEAEDTDTLETLKTKIQEREGVPLEDLRFIATNWLSMPMEFAVNGLQMICKDIKEYEEILKYFKSDVKINSNPGWNSTSAIQQYSPEQIVSCAETHIFAKPSDILQCGEMCWIGAAHAVKLLYVKTLKLNGVSHRTLNSFVIIALEIFVDAEYRNYIETCWRDAEHLHKCSYGTTNHIDVSKGRFLAALKNVRVFIQAMQSLENADLGTVFSKYASSFEFGMDQGMLRIGGCDFPVERTARYLLNHIKLMDRY</sequence>
<dbReference type="Proteomes" id="UP001152747">
    <property type="component" value="Unassembled WGS sequence"/>
</dbReference>
<dbReference type="GO" id="GO:0010623">
    <property type="term" value="P:programmed cell death involved in cell development"/>
    <property type="evidence" value="ECO:0007669"/>
    <property type="project" value="UniProtKB-ARBA"/>
</dbReference>
<evidence type="ECO:0000256" key="1">
    <source>
        <dbReference type="ARBA" id="ARBA00004123"/>
    </source>
</evidence>
<accession>A0A9P1IIS8</accession>
<feature type="domain" description="Ubiquitin-like" evidence="10">
    <location>
        <begin position="379"/>
        <end position="454"/>
    </location>
</feature>
<reference evidence="11" key="1">
    <citation type="submission" date="2022-11" db="EMBL/GenBank/DDBJ databases">
        <authorList>
            <person name="Kikuchi T."/>
        </authorList>
    </citation>
    <scope>NUCLEOTIDE SEQUENCE</scope>
    <source>
        <strain evidence="11">PS1010</strain>
    </source>
</reference>
<evidence type="ECO:0000256" key="5">
    <source>
        <dbReference type="ARBA" id="ARBA00022499"/>
    </source>
</evidence>
<dbReference type="FunFam" id="3.10.20.90:FF:000003">
    <property type="entry name" value="Polyubiquitin 10"/>
    <property type="match status" value="1"/>
</dbReference>
<keyword evidence="8" id="KW-0539">Nucleus</keyword>
<comment type="similarity">
    <text evidence="3">Belongs to the ubiquitin family.</text>
</comment>
<evidence type="ECO:0000256" key="7">
    <source>
        <dbReference type="ARBA" id="ARBA00022843"/>
    </source>
</evidence>
<feature type="domain" description="Ubiquitin-like" evidence="10">
    <location>
        <begin position="303"/>
        <end position="378"/>
    </location>
</feature>
<dbReference type="CDD" id="cd01803">
    <property type="entry name" value="Ubl_ubiquitin"/>
    <property type="match status" value="5"/>
</dbReference>
<keyword evidence="5" id="KW-1017">Isopeptide bond</keyword>
<dbReference type="PRINTS" id="PR00348">
    <property type="entry name" value="UBIQUITIN"/>
</dbReference>
<dbReference type="FunFam" id="3.10.20.90:FF:000158">
    <property type="entry name" value="Polyubiquitin 5"/>
    <property type="match status" value="3"/>
</dbReference>
<gene>
    <name evidence="11" type="ORF">CAMP_LOCUS8472</name>
</gene>
<evidence type="ECO:0000313" key="12">
    <source>
        <dbReference type="Proteomes" id="UP001152747"/>
    </source>
</evidence>
<evidence type="ECO:0000256" key="2">
    <source>
        <dbReference type="ARBA" id="ARBA00004496"/>
    </source>
</evidence>
<dbReference type="InterPro" id="IPR050158">
    <property type="entry name" value="Ubiquitin_ubiquitin-like"/>
</dbReference>
<dbReference type="PROSITE" id="PS50053">
    <property type="entry name" value="UBIQUITIN_2"/>
    <property type="match status" value="7"/>
</dbReference>
<dbReference type="PANTHER" id="PTHR10666">
    <property type="entry name" value="UBIQUITIN"/>
    <property type="match status" value="1"/>
</dbReference>
<dbReference type="InterPro" id="IPR000626">
    <property type="entry name" value="Ubiquitin-like_dom"/>
</dbReference>
<dbReference type="OrthoDB" id="428577at2759"/>
<feature type="domain" description="Ubiquitin-like" evidence="10">
    <location>
        <begin position="455"/>
        <end position="498"/>
    </location>
</feature>
<keyword evidence="12" id="KW-1185">Reference proteome</keyword>
<keyword evidence="6" id="KW-0677">Repeat</keyword>
<evidence type="ECO:0000313" key="11">
    <source>
        <dbReference type="EMBL" id="CAI5445835.1"/>
    </source>
</evidence>
<dbReference type="FunFam" id="3.10.20.90:FF:000014">
    <property type="entry name" value="Ubiquitin-60S ribosomal L40 fusion"/>
    <property type="match status" value="1"/>
</dbReference>
<dbReference type="Gene3D" id="3.10.20.90">
    <property type="entry name" value="Phosphatidylinositol 3-kinase Catalytic Subunit, Chain A, domain 1"/>
    <property type="match status" value="7"/>
</dbReference>
<dbReference type="GO" id="GO:0005737">
    <property type="term" value="C:cytoplasm"/>
    <property type="evidence" value="ECO:0007669"/>
    <property type="project" value="UniProtKB-SubCell"/>
</dbReference>
<dbReference type="EMBL" id="CANHGI010000003">
    <property type="protein sequence ID" value="CAI5445835.1"/>
    <property type="molecule type" value="Genomic_DNA"/>
</dbReference>
<evidence type="ECO:0000256" key="4">
    <source>
        <dbReference type="ARBA" id="ARBA00022490"/>
    </source>
</evidence>
<evidence type="ECO:0000256" key="8">
    <source>
        <dbReference type="ARBA" id="ARBA00023242"/>
    </source>
</evidence>
<dbReference type="SUPFAM" id="SSF54236">
    <property type="entry name" value="Ubiquitin-like"/>
    <property type="match status" value="7"/>
</dbReference>
<evidence type="ECO:0000259" key="10">
    <source>
        <dbReference type="PROSITE" id="PS50053"/>
    </source>
</evidence>
<dbReference type="InterPro" id="IPR029071">
    <property type="entry name" value="Ubiquitin-like_domsf"/>
</dbReference>